<dbReference type="GO" id="GO:0005829">
    <property type="term" value="C:cytosol"/>
    <property type="evidence" value="ECO:0007669"/>
    <property type="project" value="TreeGrafter"/>
</dbReference>
<keyword evidence="2" id="KW-0812">Transmembrane</keyword>
<dbReference type="PIRSF" id="PIRSF034300">
    <property type="entry name" value="UCP034300"/>
    <property type="match status" value="1"/>
</dbReference>
<dbReference type="PANTHER" id="PTHR43215:SF14">
    <property type="entry name" value="RADIAL SPOKE HEAD 1 HOMOLOG"/>
    <property type="match status" value="1"/>
</dbReference>
<keyword evidence="1" id="KW-0677">Repeat</keyword>
<keyword evidence="2" id="KW-0472">Membrane</keyword>
<name>A0A0F2DVC6_STRMT</name>
<dbReference type="PATRIC" id="fig|28037.215.peg.1350"/>
<dbReference type="RefSeq" id="WP_045606678.1">
    <property type="nucleotide sequence ID" value="NZ_JAHZPS010000017.1"/>
</dbReference>
<comment type="caution">
    <text evidence="3">The sequence shown here is derived from an EMBL/GenBank/DDBJ whole genome shotgun (WGS) entry which is preliminary data.</text>
</comment>
<evidence type="ECO:0000313" key="3">
    <source>
        <dbReference type="EMBL" id="KJQ73915.1"/>
    </source>
</evidence>
<proteinExistence type="predicted"/>
<dbReference type="SUPFAM" id="SSF82185">
    <property type="entry name" value="Histone H3 K4-specific methyltransferase SET7/9 N-terminal domain"/>
    <property type="match status" value="1"/>
</dbReference>
<protein>
    <submittedName>
        <fullName evidence="3">MORN repeat protein</fullName>
    </submittedName>
</protein>
<dbReference type="Gene3D" id="2.20.110.10">
    <property type="entry name" value="Histone H3 K4-specific methyltransferase SET7/9 N-terminal domain"/>
    <property type="match status" value="1"/>
</dbReference>
<feature type="transmembrane region" description="Helical" evidence="2">
    <location>
        <begin position="20"/>
        <end position="40"/>
    </location>
</feature>
<organism evidence="3 4">
    <name type="scientific">Streptococcus mitis</name>
    <dbReference type="NCBI Taxonomy" id="28037"/>
    <lineage>
        <taxon>Bacteria</taxon>
        <taxon>Bacillati</taxon>
        <taxon>Bacillota</taxon>
        <taxon>Bacilli</taxon>
        <taxon>Lactobacillales</taxon>
        <taxon>Streptococcaceae</taxon>
        <taxon>Streptococcus</taxon>
        <taxon>Streptococcus mitis group</taxon>
    </lineage>
</organism>
<dbReference type="Pfam" id="PF02493">
    <property type="entry name" value="MORN"/>
    <property type="match status" value="4"/>
</dbReference>
<keyword evidence="2" id="KW-1133">Transmembrane helix</keyword>
<evidence type="ECO:0000256" key="2">
    <source>
        <dbReference type="SAM" id="Phobius"/>
    </source>
</evidence>
<dbReference type="EMBL" id="JYGS01000005">
    <property type="protein sequence ID" value="KJQ73915.1"/>
    <property type="molecule type" value="Genomic_DNA"/>
</dbReference>
<evidence type="ECO:0000313" key="4">
    <source>
        <dbReference type="Proteomes" id="UP000033590"/>
    </source>
</evidence>
<dbReference type="InterPro" id="IPR003409">
    <property type="entry name" value="MORN"/>
</dbReference>
<dbReference type="InterPro" id="IPR014590">
    <property type="entry name" value="UCP034300_MORN_rpt-cont"/>
</dbReference>
<dbReference type="AlphaFoldDB" id="A0A0F2DVC6"/>
<evidence type="ECO:0000256" key="1">
    <source>
        <dbReference type="ARBA" id="ARBA00022737"/>
    </source>
</evidence>
<gene>
    <name evidence="3" type="ORF">TZ93_01387</name>
</gene>
<dbReference type="SMART" id="SM00698">
    <property type="entry name" value="MORN"/>
    <property type="match status" value="3"/>
</dbReference>
<reference evidence="3 4" key="1">
    <citation type="submission" date="2015-02" db="EMBL/GenBank/DDBJ databases">
        <title>Evolution of amylase-binding proteins of oral streptococcal species.</title>
        <authorList>
            <person name="Haase E.M."/>
        </authorList>
    </citation>
    <scope>NUCLEOTIDE SEQUENCE [LARGE SCALE GENOMIC DNA]</scope>
    <source>
        <strain evidence="3 4">SK145</strain>
    </source>
</reference>
<dbReference type="Proteomes" id="UP000033590">
    <property type="component" value="Unassembled WGS sequence"/>
</dbReference>
<dbReference type="PANTHER" id="PTHR43215">
    <property type="entry name" value="RADIAL SPOKE HEAD 1 HOMOLOG"/>
    <property type="match status" value="1"/>
</dbReference>
<accession>A0A0F2DVC6</accession>
<sequence length="136" mass="15330">MENLKNFYEKYRVYLTRPRLERLAVVTIVFCAILVFFLNIPRKGVLKLDNGTIVYDGSLVRGKMNGQGTITFQNGDQYTGGFNNGAFNGKGTFQSKEGWTYEGDFVNGQAEGKGKLTTEQEVVYEGTFKQGVFQQK</sequence>